<reference evidence="1 2" key="1">
    <citation type="submission" date="2021-03" db="EMBL/GenBank/DDBJ databases">
        <title>Complete genome of Streptomyces formicae strain 1H-GS9 (DSM 100524).</title>
        <authorList>
            <person name="Atanasov K.E."/>
            <person name="Altabella T."/>
            <person name="Ferrer A."/>
        </authorList>
    </citation>
    <scope>NUCLEOTIDE SEQUENCE [LARGE SCALE GENOMIC DNA]</scope>
    <source>
        <strain evidence="1 2">1H-GS9</strain>
    </source>
</reference>
<protein>
    <recommendedName>
        <fullName evidence="3">Knr4/Smi1-like domain-containing protein</fullName>
    </recommendedName>
</protein>
<evidence type="ECO:0000313" key="1">
    <source>
        <dbReference type="EMBL" id="UNM15921.1"/>
    </source>
</evidence>
<evidence type="ECO:0008006" key="3">
    <source>
        <dbReference type="Google" id="ProtNLM"/>
    </source>
</evidence>
<dbReference type="Proteomes" id="UP000828924">
    <property type="component" value="Chromosome"/>
</dbReference>
<dbReference type="EMBL" id="CP071872">
    <property type="protein sequence ID" value="UNM15921.1"/>
    <property type="molecule type" value="Genomic_DNA"/>
</dbReference>
<proteinExistence type="predicted"/>
<dbReference type="InterPro" id="IPR037883">
    <property type="entry name" value="Knr4/Smi1-like_sf"/>
</dbReference>
<gene>
    <name evidence="1" type="ORF">J4032_34600</name>
</gene>
<accession>A0ABY3WZK2</accession>
<dbReference type="RefSeq" id="WP_242338110.1">
    <property type="nucleotide sequence ID" value="NZ_CP071872.1"/>
</dbReference>
<keyword evidence="2" id="KW-1185">Reference proteome</keyword>
<evidence type="ECO:0000313" key="2">
    <source>
        <dbReference type="Proteomes" id="UP000828924"/>
    </source>
</evidence>
<dbReference type="SUPFAM" id="SSF160631">
    <property type="entry name" value="SMI1/KNR4-like"/>
    <property type="match status" value="1"/>
</dbReference>
<organism evidence="1 2">
    <name type="scientific">Streptomyces formicae</name>
    <dbReference type="NCBI Taxonomy" id="1616117"/>
    <lineage>
        <taxon>Bacteria</taxon>
        <taxon>Bacillati</taxon>
        <taxon>Actinomycetota</taxon>
        <taxon>Actinomycetes</taxon>
        <taxon>Kitasatosporales</taxon>
        <taxon>Streptomycetaceae</taxon>
        <taxon>Streptomyces</taxon>
    </lineage>
</organism>
<sequence length="108" mass="12148">MSLTDTGDWFSDCEDIAMAYREVADPERGLPPGLVPLMDRGCAMWAFIDCRTSDGQMWDWDPNLCCQGHALAPLEQTLAEWLTDWLRGTMPDGPYTHRELAARGCPAR</sequence>
<name>A0ABY3WZK2_9ACTN</name>